<evidence type="ECO:0000313" key="1">
    <source>
        <dbReference type="EMBL" id="TWF73012.1"/>
    </source>
</evidence>
<accession>A0A561SDR6</accession>
<dbReference type="Pfam" id="PF21833">
    <property type="entry name" value="DUF6893"/>
    <property type="match status" value="1"/>
</dbReference>
<dbReference type="EMBL" id="VIWT01000006">
    <property type="protein sequence ID" value="TWF73012.1"/>
    <property type="molecule type" value="Genomic_DNA"/>
</dbReference>
<evidence type="ECO:0000313" key="2">
    <source>
        <dbReference type="Proteomes" id="UP000317940"/>
    </source>
</evidence>
<protein>
    <submittedName>
        <fullName evidence="1">Uncharacterized protein</fullName>
    </submittedName>
</protein>
<sequence length="33" mass="3547">MLKFLGLAVVAAAVGVAAANLPDLKRYLRMRSM</sequence>
<comment type="caution">
    <text evidence="1">The sequence shown here is derived from an EMBL/GenBank/DDBJ whole genome shotgun (WGS) entry which is preliminary data.</text>
</comment>
<reference evidence="1 2" key="1">
    <citation type="submission" date="2019-06" db="EMBL/GenBank/DDBJ databases">
        <title>Sequencing the genomes of 1000 actinobacteria strains.</title>
        <authorList>
            <person name="Klenk H.-P."/>
        </authorList>
    </citation>
    <scope>NUCLEOTIDE SEQUENCE [LARGE SCALE GENOMIC DNA]</scope>
    <source>
        <strain evidence="1 2">DSM 44826</strain>
    </source>
</reference>
<organism evidence="1 2">
    <name type="scientific">Kitasatospora viridis</name>
    <dbReference type="NCBI Taxonomy" id="281105"/>
    <lineage>
        <taxon>Bacteria</taxon>
        <taxon>Bacillati</taxon>
        <taxon>Actinomycetota</taxon>
        <taxon>Actinomycetes</taxon>
        <taxon>Kitasatosporales</taxon>
        <taxon>Streptomycetaceae</taxon>
        <taxon>Kitasatospora</taxon>
    </lineage>
</organism>
<gene>
    <name evidence="1" type="ORF">FHX73_16163</name>
</gene>
<proteinExistence type="predicted"/>
<dbReference type="AlphaFoldDB" id="A0A561SDR6"/>
<dbReference type="Proteomes" id="UP000317940">
    <property type="component" value="Unassembled WGS sequence"/>
</dbReference>
<dbReference type="RefSeq" id="WP_425461479.1">
    <property type="nucleotide sequence ID" value="NZ_BAAAMZ010000005.1"/>
</dbReference>
<name>A0A561SDR6_9ACTN</name>
<keyword evidence="2" id="KW-1185">Reference proteome</keyword>
<dbReference type="InterPro" id="IPR054188">
    <property type="entry name" value="DUF6893"/>
</dbReference>